<feature type="compositionally biased region" description="Basic and acidic residues" evidence="1">
    <location>
        <begin position="279"/>
        <end position="305"/>
    </location>
</feature>
<feature type="region of interest" description="Disordered" evidence="1">
    <location>
        <begin position="220"/>
        <end position="305"/>
    </location>
</feature>
<gene>
    <name evidence="2" type="ORF">K452DRAFT_250636</name>
</gene>
<accession>A0A6A6BC39</accession>
<proteinExistence type="predicted"/>
<evidence type="ECO:0000313" key="2">
    <source>
        <dbReference type="EMBL" id="KAF2141792.1"/>
    </source>
</evidence>
<name>A0A6A6BC39_9PEZI</name>
<feature type="compositionally biased region" description="Basic and acidic residues" evidence="1">
    <location>
        <begin position="225"/>
        <end position="241"/>
    </location>
</feature>
<dbReference type="GeneID" id="54295678"/>
<evidence type="ECO:0008006" key="4">
    <source>
        <dbReference type="Google" id="ProtNLM"/>
    </source>
</evidence>
<protein>
    <recommendedName>
        <fullName evidence="4">HCNGP-like protein</fullName>
    </recommendedName>
</protein>
<dbReference type="Pfam" id="PF07818">
    <property type="entry name" value="HCNGP"/>
    <property type="match status" value="1"/>
</dbReference>
<evidence type="ECO:0000313" key="3">
    <source>
        <dbReference type="Proteomes" id="UP000799438"/>
    </source>
</evidence>
<feature type="region of interest" description="Disordered" evidence="1">
    <location>
        <begin position="1"/>
        <end position="150"/>
    </location>
</feature>
<dbReference type="PANTHER" id="PTHR13464:SF0">
    <property type="entry name" value="SAP30-BINDING PROTEIN"/>
    <property type="match status" value="1"/>
</dbReference>
<dbReference type="AlphaFoldDB" id="A0A6A6BC39"/>
<dbReference type="InterPro" id="IPR012479">
    <property type="entry name" value="SAP30BP"/>
</dbReference>
<dbReference type="OrthoDB" id="1714508at2759"/>
<dbReference type="EMBL" id="ML995486">
    <property type="protein sequence ID" value="KAF2141792.1"/>
    <property type="molecule type" value="Genomic_DNA"/>
</dbReference>
<dbReference type="RefSeq" id="XP_033397504.1">
    <property type="nucleotide sequence ID" value="XM_033538182.1"/>
</dbReference>
<sequence length="305" mass="32565">MLGLDDYGSSDDDDVQTSNPTPPPPPAKPEASSEPQPAPAKPSEEPPQAAPEPPAQDQQEEPAPGPALPPVENDAPVAGPAAGPAPGPSALPAAAAAEEEEEAGDEAASAPLSPYSTNRALIRTLTMPRAPNFDIPPSPPGSPPRDASKKFSHFLKLKEQGQHFNKRLEDSSALRNPSLLKKLLGFAGISDEAQYASTLPDEVAVPTRFLPEAYADQLAKTQQEITRKREEEQRKTQREAVEFVSEGAPRAAPGGVSMAERVRAGLSRDGSASSSGPEGRARDGERRGEKRKSRFDERERSPRRR</sequence>
<reference evidence="2" key="1">
    <citation type="journal article" date="2020" name="Stud. Mycol.">
        <title>101 Dothideomycetes genomes: a test case for predicting lifestyles and emergence of pathogens.</title>
        <authorList>
            <person name="Haridas S."/>
            <person name="Albert R."/>
            <person name="Binder M."/>
            <person name="Bloem J."/>
            <person name="Labutti K."/>
            <person name="Salamov A."/>
            <person name="Andreopoulos B."/>
            <person name="Baker S."/>
            <person name="Barry K."/>
            <person name="Bills G."/>
            <person name="Bluhm B."/>
            <person name="Cannon C."/>
            <person name="Castanera R."/>
            <person name="Culley D."/>
            <person name="Daum C."/>
            <person name="Ezra D."/>
            <person name="Gonzalez J."/>
            <person name="Henrissat B."/>
            <person name="Kuo A."/>
            <person name="Liang C."/>
            <person name="Lipzen A."/>
            <person name="Lutzoni F."/>
            <person name="Magnuson J."/>
            <person name="Mondo S."/>
            <person name="Nolan M."/>
            <person name="Ohm R."/>
            <person name="Pangilinan J."/>
            <person name="Park H.-J."/>
            <person name="Ramirez L."/>
            <person name="Alfaro M."/>
            <person name="Sun H."/>
            <person name="Tritt A."/>
            <person name="Yoshinaga Y."/>
            <person name="Zwiers L.-H."/>
            <person name="Turgeon B."/>
            <person name="Goodwin S."/>
            <person name="Spatafora J."/>
            <person name="Crous P."/>
            <person name="Grigoriev I."/>
        </authorList>
    </citation>
    <scope>NUCLEOTIDE SEQUENCE</scope>
    <source>
        <strain evidence="2">CBS 121167</strain>
    </source>
</reference>
<dbReference type="PANTHER" id="PTHR13464">
    <property type="entry name" value="TRANSCRIPTIONAL REGULATOR PROTEIN HCNGP"/>
    <property type="match status" value="1"/>
</dbReference>
<keyword evidence="3" id="KW-1185">Reference proteome</keyword>
<organism evidence="2 3">
    <name type="scientific">Aplosporella prunicola CBS 121167</name>
    <dbReference type="NCBI Taxonomy" id="1176127"/>
    <lineage>
        <taxon>Eukaryota</taxon>
        <taxon>Fungi</taxon>
        <taxon>Dikarya</taxon>
        <taxon>Ascomycota</taxon>
        <taxon>Pezizomycotina</taxon>
        <taxon>Dothideomycetes</taxon>
        <taxon>Dothideomycetes incertae sedis</taxon>
        <taxon>Botryosphaeriales</taxon>
        <taxon>Aplosporellaceae</taxon>
        <taxon>Aplosporella</taxon>
    </lineage>
</organism>
<feature type="compositionally biased region" description="Pro residues" evidence="1">
    <location>
        <begin position="134"/>
        <end position="143"/>
    </location>
</feature>
<dbReference type="Proteomes" id="UP000799438">
    <property type="component" value="Unassembled WGS sequence"/>
</dbReference>
<evidence type="ECO:0000256" key="1">
    <source>
        <dbReference type="SAM" id="MobiDB-lite"/>
    </source>
</evidence>
<dbReference type="GO" id="GO:0005634">
    <property type="term" value="C:nucleus"/>
    <property type="evidence" value="ECO:0007669"/>
    <property type="project" value="TreeGrafter"/>
</dbReference>
<dbReference type="GO" id="GO:0006355">
    <property type="term" value="P:regulation of DNA-templated transcription"/>
    <property type="evidence" value="ECO:0007669"/>
    <property type="project" value="InterPro"/>
</dbReference>